<evidence type="ECO:0008006" key="3">
    <source>
        <dbReference type="Google" id="ProtNLM"/>
    </source>
</evidence>
<reference evidence="1" key="1">
    <citation type="submission" date="2021-10" db="EMBL/GenBank/DDBJ databases">
        <title>Tropical sea cucumber genome reveals ecological adaptation and Cuvierian tubules defense mechanism.</title>
        <authorList>
            <person name="Chen T."/>
        </authorList>
    </citation>
    <scope>NUCLEOTIDE SEQUENCE</scope>
    <source>
        <strain evidence="1">Nanhai2018</strain>
        <tissue evidence="1">Muscle</tissue>
    </source>
</reference>
<dbReference type="AlphaFoldDB" id="A0A9Q1C8B2"/>
<organism evidence="1 2">
    <name type="scientific">Holothuria leucospilota</name>
    <name type="common">Black long sea cucumber</name>
    <name type="synonym">Mertensiothuria leucospilota</name>
    <dbReference type="NCBI Taxonomy" id="206669"/>
    <lineage>
        <taxon>Eukaryota</taxon>
        <taxon>Metazoa</taxon>
        <taxon>Echinodermata</taxon>
        <taxon>Eleutherozoa</taxon>
        <taxon>Echinozoa</taxon>
        <taxon>Holothuroidea</taxon>
        <taxon>Aspidochirotacea</taxon>
        <taxon>Aspidochirotida</taxon>
        <taxon>Holothuriidae</taxon>
        <taxon>Holothuria</taxon>
    </lineage>
</organism>
<dbReference type="OrthoDB" id="6778743at2759"/>
<dbReference type="EMBL" id="JAIZAY010000006">
    <property type="protein sequence ID" value="KAJ8040240.1"/>
    <property type="molecule type" value="Genomic_DNA"/>
</dbReference>
<comment type="caution">
    <text evidence="1">The sequence shown here is derived from an EMBL/GenBank/DDBJ whole genome shotgun (WGS) entry which is preliminary data.</text>
</comment>
<sequence>MGVFLDLSNAFDTIDHSILLAKPETYGVRYVPEEFSAYCPNFPKNIWLGDANPVPPPPTPMLKLIQGIARGMVDRQNSFQKRFSSLLNVAVVITKSLKVLS</sequence>
<gene>
    <name evidence="1" type="ORF">HOLleu_14474</name>
</gene>
<keyword evidence="2" id="KW-1185">Reference proteome</keyword>
<dbReference type="Proteomes" id="UP001152320">
    <property type="component" value="Chromosome 6"/>
</dbReference>
<evidence type="ECO:0000313" key="2">
    <source>
        <dbReference type="Proteomes" id="UP001152320"/>
    </source>
</evidence>
<name>A0A9Q1C8B2_HOLLE</name>
<accession>A0A9Q1C8B2</accession>
<evidence type="ECO:0000313" key="1">
    <source>
        <dbReference type="EMBL" id="KAJ8040240.1"/>
    </source>
</evidence>
<protein>
    <recommendedName>
        <fullName evidence="3">Reverse transcriptase domain-containing protein</fullName>
    </recommendedName>
</protein>
<proteinExistence type="predicted"/>